<accession>A0A1H8HHE5</accession>
<dbReference type="AlphaFoldDB" id="A0A1H8HHE5"/>
<protein>
    <submittedName>
        <fullName evidence="4">Outer membrane protein beta-barrel domain-containing protein</fullName>
    </submittedName>
</protein>
<evidence type="ECO:0000313" key="4">
    <source>
        <dbReference type="EMBL" id="SEN55546.1"/>
    </source>
</evidence>
<sequence length="214" mass="23785">MKKILVLIPAFLLAFQISKAQTEKGSQTLGIDLQFMYQKSTQNVFQAVPNPYESEVKNTNFSIGPNYSYFIADKLDIGINVNYAHTSQDSKNSTYPNNATSHQYGATLFLRKYFMFGDKLGLRAGPYVGYSRYDFKSIDTSTPTKNDNYSAGATMGIVYYPAKKLGLAATLANFSYNHSKIKDDGSQIGTTNNVNFNIINNGLLLSVFYIFGGK</sequence>
<reference evidence="5" key="1">
    <citation type="submission" date="2016-10" db="EMBL/GenBank/DDBJ databases">
        <authorList>
            <person name="Varghese N."/>
            <person name="Submissions S."/>
        </authorList>
    </citation>
    <scope>NUCLEOTIDE SEQUENCE [LARGE SCALE GENOMIC DNA]</scope>
    <source>
        <strain evidence="5">Gh-48</strain>
    </source>
</reference>
<dbReference type="RefSeq" id="WP_091210826.1">
    <property type="nucleotide sequence ID" value="NZ_FOCL01000003.1"/>
</dbReference>
<proteinExistence type="predicted"/>
<dbReference type="EMBL" id="FOCL01000003">
    <property type="protein sequence ID" value="SEN55546.1"/>
    <property type="molecule type" value="Genomic_DNA"/>
</dbReference>
<name>A0A1H8HHE5_9SPHI</name>
<feature type="domain" description="Outer membrane protein beta-barrel" evidence="3">
    <location>
        <begin position="10"/>
        <end position="202"/>
    </location>
</feature>
<dbReference type="InterPro" id="IPR027385">
    <property type="entry name" value="Beta-barrel_OMP"/>
</dbReference>
<keyword evidence="1 2" id="KW-0732">Signal</keyword>
<evidence type="ECO:0000256" key="2">
    <source>
        <dbReference type="SAM" id="SignalP"/>
    </source>
</evidence>
<feature type="chain" id="PRO_5011628661" evidence="2">
    <location>
        <begin position="21"/>
        <end position="214"/>
    </location>
</feature>
<evidence type="ECO:0000313" key="5">
    <source>
        <dbReference type="Proteomes" id="UP000198942"/>
    </source>
</evidence>
<dbReference type="InterPro" id="IPR011250">
    <property type="entry name" value="OMP/PagP_B-barrel"/>
</dbReference>
<dbReference type="Gene3D" id="2.40.160.60">
    <property type="entry name" value="Outer membrane protein transport protein (OMPP1/FadL/TodX)"/>
    <property type="match status" value="1"/>
</dbReference>
<evidence type="ECO:0000256" key="1">
    <source>
        <dbReference type="ARBA" id="ARBA00022729"/>
    </source>
</evidence>
<feature type="signal peptide" evidence="2">
    <location>
        <begin position="1"/>
        <end position="20"/>
    </location>
</feature>
<dbReference type="OrthoDB" id="945117at2"/>
<organism evidence="4 5">
    <name type="scientific">Mucilaginibacter gossypiicola</name>
    <dbReference type="NCBI Taxonomy" id="551995"/>
    <lineage>
        <taxon>Bacteria</taxon>
        <taxon>Pseudomonadati</taxon>
        <taxon>Bacteroidota</taxon>
        <taxon>Sphingobacteriia</taxon>
        <taxon>Sphingobacteriales</taxon>
        <taxon>Sphingobacteriaceae</taxon>
        <taxon>Mucilaginibacter</taxon>
    </lineage>
</organism>
<dbReference type="SUPFAM" id="SSF56925">
    <property type="entry name" value="OMPA-like"/>
    <property type="match status" value="1"/>
</dbReference>
<dbReference type="Proteomes" id="UP000198942">
    <property type="component" value="Unassembled WGS sequence"/>
</dbReference>
<dbReference type="Pfam" id="PF13505">
    <property type="entry name" value="OMP_b-brl"/>
    <property type="match status" value="1"/>
</dbReference>
<dbReference type="STRING" id="551995.SAMN05192574_103507"/>
<gene>
    <name evidence="4" type="ORF">SAMN05192574_103507</name>
</gene>
<keyword evidence="5" id="KW-1185">Reference proteome</keyword>
<evidence type="ECO:0000259" key="3">
    <source>
        <dbReference type="Pfam" id="PF13505"/>
    </source>
</evidence>